<evidence type="ECO:0000256" key="5">
    <source>
        <dbReference type="ARBA" id="ARBA00022519"/>
    </source>
</evidence>
<dbReference type="Pfam" id="PF03717">
    <property type="entry name" value="PBP_dimer"/>
    <property type="match status" value="1"/>
</dbReference>
<dbReference type="GO" id="GO:0008360">
    <property type="term" value="P:regulation of cell shape"/>
    <property type="evidence" value="ECO:0007669"/>
    <property type="project" value="UniProtKB-KW"/>
</dbReference>
<dbReference type="NCBIfam" id="TIGR03423">
    <property type="entry name" value="pbp2_mrdA"/>
    <property type="match status" value="1"/>
</dbReference>
<evidence type="ECO:0000259" key="15">
    <source>
        <dbReference type="Pfam" id="PF00905"/>
    </source>
</evidence>
<evidence type="ECO:0000313" key="18">
    <source>
        <dbReference type="Proteomes" id="UP000198847"/>
    </source>
</evidence>
<keyword evidence="18" id="KW-1185">Reference proteome</keyword>
<dbReference type="Pfam" id="PF00905">
    <property type="entry name" value="Transpeptidase"/>
    <property type="match status" value="1"/>
</dbReference>
<evidence type="ECO:0000259" key="16">
    <source>
        <dbReference type="Pfam" id="PF03717"/>
    </source>
</evidence>
<keyword evidence="4" id="KW-1003">Cell membrane</keyword>
<dbReference type="SUPFAM" id="SSF56519">
    <property type="entry name" value="Penicillin binding protein dimerisation domain"/>
    <property type="match status" value="1"/>
</dbReference>
<gene>
    <name evidence="17" type="ORF">SAMN04490178_11154</name>
</gene>
<evidence type="ECO:0000256" key="2">
    <source>
        <dbReference type="ARBA" id="ARBA00004236"/>
    </source>
</evidence>
<dbReference type="InterPro" id="IPR012338">
    <property type="entry name" value="Beta-lactam/transpept-like"/>
</dbReference>
<feature type="domain" description="Penicillin-binding protein dimerisation" evidence="16">
    <location>
        <begin position="56"/>
        <end position="225"/>
    </location>
</feature>
<keyword evidence="10" id="KW-0573">Peptidoglycan synthesis</keyword>
<dbReference type="InterPro" id="IPR050515">
    <property type="entry name" value="Beta-lactam/transpept"/>
</dbReference>
<dbReference type="InterPro" id="IPR005311">
    <property type="entry name" value="PBP_dimer"/>
</dbReference>
<comment type="subcellular location">
    <subcellularLocation>
        <location evidence="2">Cell membrane</location>
    </subcellularLocation>
    <subcellularLocation>
        <location evidence="1">Membrane</location>
        <topology evidence="1">Single-pass membrane protein</topology>
    </subcellularLocation>
</comment>
<evidence type="ECO:0000256" key="9">
    <source>
        <dbReference type="ARBA" id="ARBA00022960"/>
    </source>
</evidence>
<keyword evidence="6" id="KW-0645">Protease</keyword>
<dbReference type="STRING" id="112903.SAMN04490178_11154"/>
<comment type="similarity">
    <text evidence="3">Belongs to the transpeptidase family.</text>
</comment>
<feature type="domain" description="Penicillin-binding protein transpeptidase" evidence="15">
    <location>
        <begin position="270"/>
        <end position="591"/>
    </location>
</feature>
<dbReference type="RefSeq" id="WP_091746814.1">
    <property type="nucleotide sequence ID" value="NZ_FODY01000011.1"/>
</dbReference>
<keyword evidence="8" id="KW-0378">Hydrolase</keyword>
<dbReference type="GO" id="GO:0006508">
    <property type="term" value="P:proteolysis"/>
    <property type="evidence" value="ECO:0007669"/>
    <property type="project" value="UniProtKB-KW"/>
</dbReference>
<evidence type="ECO:0000256" key="14">
    <source>
        <dbReference type="SAM" id="Phobius"/>
    </source>
</evidence>
<dbReference type="PANTHER" id="PTHR30627">
    <property type="entry name" value="PEPTIDOGLYCAN D,D-TRANSPEPTIDASE"/>
    <property type="match status" value="1"/>
</dbReference>
<reference evidence="17 18" key="1">
    <citation type="submission" date="2016-10" db="EMBL/GenBank/DDBJ databases">
        <authorList>
            <person name="de Groot N.N."/>
        </authorList>
    </citation>
    <scope>NUCLEOTIDE SEQUENCE [LARGE SCALE GENOMIC DNA]</scope>
    <source>
        <strain evidence="17 18">DSM 13305</strain>
    </source>
</reference>
<evidence type="ECO:0000256" key="7">
    <source>
        <dbReference type="ARBA" id="ARBA00022692"/>
    </source>
</evidence>
<dbReference type="GO" id="GO:0009002">
    <property type="term" value="F:serine-type D-Ala-D-Ala carboxypeptidase activity"/>
    <property type="evidence" value="ECO:0007669"/>
    <property type="project" value="InterPro"/>
</dbReference>
<evidence type="ECO:0000256" key="12">
    <source>
        <dbReference type="ARBA" id="ARBA00023136"/>
    </source>
</evidence>
<keyword evidence="17" id="KW-0808">Transferase</keyword>
<dbReference type="Gene3D" id="3.40.710.10">
    <property type="entry name" value="DD-peptidase/beta-lactamase superfamily"/>
    <property type="match status" value="1"/>
</dbReference>
<feature type="transmembrane region" description="Helical" evidence="14">
    <location>
        <begin position="12"/>
        <end position="33"/>
    </location>
</feature>
<dbReference type="GO" id="GO:0005886">
    <property type="term" value="C:plasma membrane"/>
    <property type="evidence" value="ECO:0007669"/>
    <property type="project" value="UniProtKB-SubCell"/>
</dbReference>
<accession>A0A1H8VF89</accession>
<dbReference type="OrthoDB" id="9770103at2"/>
<dbReference type="GO" id="GO:0016740">
    <property type="term" value="F:transferase activity"/>
    <property type="evidence" value="ECO:0007669"/>
    <property type="project" value="UniProtKB-KW"/>
</dbReference>
<dbReference type="Gene3D" id="3.30.1390.30">
    <property type="entry name" value="Penicillin-binding protein 2a, domain 3"/>
    <property type="match status" value="1"/>
</dbReference>
<evidence type="ECO:0000313" key="17">
    <source>
        <dbReference type="EMBL" id="SEP13953.1"/>
    </source>
</evidence>
<evidence type="ECO:0000256" key="1">
    <source>
        <dbReference type="ARBA" id="ARBA00004167"/>
    </source>
</evidence>
<keyword evidence="7 14" id="KW-0812">Transmembrane</keyword>
<dbReference type="InterPro" id="IPR017790">
    <property type="entry name" value="Penicillin-binding_protein_2"/>
</dbReference>
<dbReference type="Proteomes" id="UP000198847">
    <property type="component" value="Unassembled WGS sequence"/>
</dbReference>
<dbReference type="SUPFAM" id="SSF56601">
    <property type="entry name" value="beta-lactamase/transpeptidase-like"/>
    <property type="match status" value="1"/>
</dbReference>
<name>A0A1H8VF89_9FIRM</name>
<dbReference type="AlphaFoldDB" id="A0A1H8VF89"/>
<dbReference type="InterPro" id="IPR036138">
    <property type="entry name" value="PBP_dimer_sf"/>
</dbReference>
<organism evidence="17 18">
    <name type="scientific">Propionispora vibrioides</name>
    <dbReference type="NCBI Taxonomy" id="112903"/>
    <lineage>
        <taxon>Bacteria</taxon>
        <taxon>Bacillati</taxon>
        <taxon>Bacillota</taxon>
        <taxon>Negativicutes</taxon>
        <taxon>Selenomonadales</taxon>
        <taxon>Sporomusaceae</taxon>
        <taxon>Propionispora</taxon>
    </lineage>
</organism>
<dbReference type="GO" id="GO:0071555">
    <property type="term" value="P:cell wall organization"/>
    <property type="evidence" value="ECO:0007669"/>
    <property type="project" value="UniProtKB-KW"/>
</dbReference>
<keyword evidence="13" id="KW-0961">Cell wall biogenesis/degradation</keyword>
<dbReference type="PANTHER" id="PTHR30627:SF2">
    <property type="entry name" value="PEPTIDOGLYCAN D,D-TRANSPEPTIDASE MRDA"/>
    <property type="match status" value="1"/>
</dbReference>
<dbReference type="GO" id="GO:0071972">
    <property type="term" value="F:peptidoglycan L,D-transpeptidase activity"/>
    <property type="evidence" value="ECO:0007669"/>
    <property type="project" value="TreeGrafter"/>
</dbReference>
<keyword evidence="12 14" id="KW-0472">Membrane</keyword>
<dbReference type="InterPro" id="IPR001460">
    <property type="entry name" value="PCN-bd_Tpept"/>
</dbReference>
<protein>
    <submittedName>
        <fullName evidence="17">Peptidoglycan glycosyltransferase</fullName>
    </submittedName>
</protein>
<dbReference type="GO" id="GO:0008658">
    <property type="term" value="F:penicillin binding"/>
    <property type="evidence" value="ECO:0007669"/>
    <property type="project" value="InterPro"/>
</dbReference>
<keyword evidence="9" id="KW-0133">Cell shape</keyword>
<proteinExistence type="inferred from homology"/>
<keyword evidence="11 14" id="KW-1133">Transmembrane helix</keyword>
<evidence type="ECO:0000256" key="4">
    <source>
        <dbReference type="ARBA" id="ARBA00022475"/>
    </source>
</evidence>
<keyword evidence="5" id="KW-0997">Cell inner membrane</keyword>
<evidence type="ECO:0000256" key="3">
    <source>
        <dbReference type="ARBA" id="ARBA00007171"/>
    </source>
</evidence>
<evidence type="ECO:0000256" key="6">
    <source>
        <dbReference type="ARBA" id="ARBA00022670"/>
    </source>
</evidence>
<evidence type="ECO:0000256" key="8">
    <source>
        <dbReference type="ARBA" id="ARBA00022801"/>
    </source>
</evidence>
<evidence type="ECO:0000256" key="11">
    <source>
        <dbReference type="ARBA" id="ARBA00022989"/>
    </source>
</evidence>
<dbReference type="GO" id="GO:0009252">
    <property type="term" value="P:peptidoglycan biosynthetic process"/>
    <property type="evidence" value="ECO:0007669"/>
    <property type="project" value="UniProtKB-KW"/>
</dbReference>
<evidence type="ECO:0000256" key="13">
    <source>
        <dbReference type="ARBA" id="ARBA00023316"/>
    </source>
</evidence>
<sequence length="599" mass="64542">MWDKQELEKREKLRVLIVIIIGVAVLLIGRLAWMQLIQGPQYKKTAESNRIRNITQTAPRGTIYDRNGNILVANRPSFAVSIIPAEYNNAAEATPLLAAITGLTEDEINARLAKGQSKAYDPVRLKRDADAAMLAKIQERKQYLPGVIIEAMPVRQYVYQSLGAHVLGYLGSISDDEYERLKAQGYSPNDVVGQSGLEERWEPNLRGVDGAVQIEVNVQGEEVARLGEKAAIPGSNLITTLDVNIQKAAEDALAAQVNRSRGSGEPAQGGCAVVLDVATGGVLALASTPAFDPNAFAAGISNQAWQKLVTDSHNPLTNRAIQSEYPPGSVFKIVTASAALDTGQTNADEVFWDKGVYVYQGWSFYGWDTNGLGKLTLVDALAWSSDPVFYELGRRVGVDRLADYARTFGFGELSGIALSGEVAGIVPTIAWKQATYGEEWYAGETLIDAIGQGYYLATPLQQALLLMAVANRGPVYRPRLVDQVVGPDGQVKQAYSPELLRTVYLAPQHWAVLQQGLRQVVAAGTGAGVFKDFKPAIAGKSGSAETGRGTTHSWFACYAPAEQPRIAVAVLIDEGGEGSAAAAPVVRAILERYFSLYGS</sequence>
<evidence type="ECO:0000256" key="10">
    <source>
        <dbReference type="ARBA" id="ARBA00022984"/>
    </source>
</evidence>
<dbReference type="EMBL" id="FODY01000011">
    <property type="protein sequence ID" value="SEP13953.1"/>
    <property type="molecule type" value="Genomic_DNA"/>
</dbReference>
<dbReference type="Gene3D" id="3.90.1310.10">
    <property type="entry name" value="Penicillin-binding protein 2a (Domain 2)"/>
    <property type="match status" value="1"/>
</dbReference>